<dbReference type="NCBIfam" id="TIGR01620">
    <property type="entry name" value="hyp_HI0043"/>
    <property type="match status" value="1"/>
</dbReference>
<evidence type="ECO:0000256" key="5">
    <source>
        <dbReference type="ARBA" id="ARBA00022692"/>
    </source>
</evidence>
<comment type="subcellular location">
    <subcellularLocation>
        <location evidence="1">Cell inner membrane</location>
        <topology evidence="1">Multi-pass membrane protein</topology>
    </subcellularLocation>
</comment>
<evidence type="ECO:0000256" key="7">
    <source>
        <dbReference type="ARBA" id="ARBA00023136"/>
    </source>
</evidence>
<reference evidence="9 10" key="1">
    <citation type="submission" date="2016-10" db="EMBL/GenBank/DDBJ databases">
        <authorList>
            <person name="de Groot N.N."/>
        </authorList>
    </citation>
    <scope>NUCLEOTIDE SEQUENCE [LARGE SCALE GENOMIC DNA]</scope>
    <source>
        <strain evidence="9 10">NE2</strain>
    </source>
</reference>
<evidence type="ECO:0000313" key="10">
    <source>
        <dbReference type="Proteomes" id="UP000198755"/>
    </source>
</evidence>
<proteinExistence type="inferred from homology"/>
<dbReference type="InterPro" id="IPR006507">
    <property type="entry name" value="UPF0283"/>
</dbReference>
<dbReference type="STRING" id="1612308.SAMN05444581_10357"/>
<evidence type="ECO:0000256" key="6">
    <source>
        <dbReference type="ARBA" id="ARBA00022989"/>
    </source>
</evidence>
<feature type="transmembrane region" description="Helical" evidence="8">
    <location>
        <begin position="105"/>
        <end position="126"/>
    </location>
</feature>
<keyword evidence="6 8" id="KW-1133">Transmembrane helix</keyword>
<evidence type="ECO:0000256" key="4">
    <source>
        <dbReference type="ARBA" id="ARBA00022519"/>
    </source>
</evidence>
<comment type="similarity">
    <text evidence="2">Belongs to the UPF0283 family.</text>
</comment>
<evidence type="ECO:0000313" key="9">
    <source>
        <dbReference type="EMBL" id="SFK17757.1"/>
    </source>
</evidence>
<feature type="transmembrane region" description="Helical" evidence="8">
    <location>
        <begin position="69"/>
        <end position="93"/>
    </location>
</feature>
<keyword evidence="7 8" id="KW-0472">Membrane</keyword>
<dbReference type="PANTHER" id="PTHR39342:SF1">
    <property type="entry name" value="UPF0283 MEMBRANE PROTEIN YCJF"/>
    <property type="match status" value="1"/>
</dbReference>
<keyword evidence="3" id="KW-1003">Cell membrane</keyword>
<accession>A0A1I3XDZ7</accession>
<dbReference type="AlphaFoldDB" id="A0A1I3XDZ7"/>
<dbReference type="Pfam" id="PF05128">
    <property type="entry name" value="DUF697"/>
    <property type="match status" value="1"/>
</dbReference>
<evidence type="ECO:0000256" key="8">
    <source>
        <dbReference type="SAM" id="Phobius"/>
    </source>
</evidence>
<keyword evidence="5 8" id="KW-0812">Transmembrane</keyword>
<dbReference type="InterPro" id="IPR021147">
    <property type="entry name" value="DUF697"/>
</dbReference>
<organism evidence="9 10">
    <name type="scientific">Methylocapsa palsarum</name>
    <dbReference type="NCBI Taxonomy" id="1612308"/>
    <lineage>
        <taxon>Bacteria</taxon>
        <taxon>Pseudomonadati</taxon>
        <taxon>Pseudomonadota</taxon>
        <taxon>Alphaproteobacteria</taxon>
        <taxon>Hyphomicrobiales</taxon>
        <taxon>Beijerinckiaceae</taxon>
        <taxon>Methylocapsa</taxon>
    </lineage>
</organism>
<evidence type="ECO:0000256" key="3">
    <source>
        <dbReference type="ARBA" id="ARBA00022475"/>
    </source>
</evidence>
<dbReference type="RefSeq" id="WP_091679095.1">
    <property type="nucleotide sequence ID" value="NZ_FOSN01000003.1"/>
</dbReference>
<keyword evidence="4" id="KW-0997">Cell inner membrane</keyword>
<keyword evidence="10" id="KW-1185">Reference proteome</keyword>
<name>A0A1I3XDZ7_9HYPH</name>
<evidence type="ECO:0000256" key="2">
    <source>
        <dbReference type="ARBA" id="ARBA00008255"/>
    </source>
</evidence>
<gene>
    <name evidence="9" type="ORF">SAMN05444581_10357</name>
</gene>
<dbReference type="GO" id="GO:0005886">
    <property type="term" value="C:plasma membrane"/>
    <property type="evidence" value="ECO:0007669"/>
    <property type="project" value="UniProtKB-SubCell"/>
</dbReference>
<sequence length="360" mass="38804">MTPDQKRPPRAFRLDELNLNQGEATPRQPVVIESTHDPFEAEIEAITALDLDEAAIEKAQKKGVFARMAMSWSGAFWSAIGGLVSLAAGLWITHLIDDLFARAPALGLIGLVLAGIAALACFVLAAREFSAVNRQRRIAELHIGLARAREADDFEDARRLVRELSDLYAERPDASVARAQLRELSRDIVDGSDLIDIAERTLVEPLDRQVRQEIASAAKRVSVVTALAPRAIIDVIFVIAQAIQLIRRISVIYGGKPGFLGFLKVLRSIGAHIAITGGMAAGDSILQQFLGHGIAARISARLGEGVLNGLLTARVGLSAMAVCRPTPFVIVRAPGVADVAPFLFTKGDKKKGDMKEDKKG</sequence>
<dbReference type="EMBL" id="FOSN01000003">
    <property type="protein sequence ID" value="SFK17757.1"/>
    <property type="molecule type" value="Genomic_DNA"/>
</dbReference>
<dbReference type="OrthoDB" id="9816060at2"/>
<protein>
    <submittedName>
        <fullName evidence="9">Putative membrane protein</fullName>
    </submittedName>
</protein>
<evidence type="ECO:0000256" key="1">
    <source>
        <dbReference type="ARBA" id="ARBA00004429"/>
    </source>
</evidence>
<dbReference type="PANTHER" id="PTHR39342">
    <property type="entry name" value="UPF0283 MEMBRANE PROTEIN YCJF"/>
    <property type="match status" value="1"/>
</dbReference>
<dbReference type="Proteomes" id="UP000198755">
    <property type="component" value="Unassembled WGS sequence"/>
</dbReference>